<keyword evidence="4" id="KW-1185">Reference proteome</keyword>
<dbReference type="RefSeq" id="WP_184340467.1">
    <property type="nucleotide sequence ID" value="NZ_JACHIG010000006.1"/>
</dbReference>
<accession>A0A7W8DKR8</accession>
<evidence type="ECO:0000256" key="2">
    <source>
        <dbReference type="HAMAP-Rule" id="MF_00634"/>
    </source>
</evidence>
<gene>
    <name evidence="3" type="ORF">HNQ65_003132</name>
</gene>
<dbReference type="Pfam" id="PF02594">
    <property type="entry name" value="DUF167"/>
    <property type="match status" value="1"/>
</dbReference>
<name>A0A7W8DKR8_9BACT</name>
<dbReference type="GO" id="GO:0005737">
    <property type="term" value="C:cytoplasm"/>
    <property type="evidence" value="ECO:0007669"/>
    <property type="project" value="TreeGrafter"/>
</dbReference>
<protein>
    <recommendedName>
        <fullName evidence="2">UPF0235 protein HNQ65_003132</fullName>
    </recommendedName>
</protein>
<evidence type="ECO:0000256" key="1">
    <source>
        <dbReference type="ARBA" id="ARBA00010364"/>
    </source>
</evidence>
<reference evidence="3 4" key="1">
    <citation type="submission" date="2020-08" db="EMBL/GenBank/DDBJ databases">
        <title>Genomic Encyclopedia of Type Strains, Phase IV (KMG-IV): sequencing the most valuable type-strain genomes for metagenomic binning, comparative biology and taxonomic classification.</title>
        <authorList>
            <person name="Goeker M."/>
        </authorList>
    </citation>
    <scope>NUCLEOTIDE SEQUENCE [LARGE SCALE GENOMIC DNA]</scope>
    <source>
        <strain evidence="3 4">DSM 12252</strain>
    </source>
</reference>
<dbReference type="Gene3D" id="3.30.1200.10">
    <property type="entry name" value="YggU-like"/>
    <property type="match status" value="1"/>
</dbReference>
<evidence type="ECO:0000313" key="4">
    <source>
        <dbReference type="Proteomes" id="UP000590740"/>
    </source>
</evidence>
<dbReference type="InterPro" id="IPR036591">
    <property type="entry name" value="YggU-like_sf"/>
</dbReference>
<dbReference type="SUPFAM" id="SSF69786">
    <property type="entry name" value="YggU-like"/>
    <property type="match status" value="1"/>
</dbReference>
<dbReference type="PANTHER" id="PTHR13420">
    <property type="entry name" value="UPF0235 PROTEIN C15ORF40"/>
    <property type="match status" value="1"/>
</dbReference>
<dbReference type="PANTHER" id="PTHR13420:SF7">
    <property type="entry name" value="UPF0235 PROTEIN C15ORF40"/>
    <property type="match status" value="1"/>
</dbReference>
<comment type="caution">
    <text evidence="3">The sequence shown here is derived from an EMBL/GenBank/DDBJ whole genome shotgun (WGS) entry which is preliminary data.</text>
</comment>
<dbReference type="HAMAP" id="MF_00634">
    <property type="entry name" value="UPF0235"/>
    <property type="match status" value="1"/>
</dbReference>
<dbReference type="EMBL" id="JACHIG010000006">
    <property type="protein sequence ID" value="MBB5033544.1"/>
    <property type="molecule type" value="Genomic_DNA"/>
</dbReference>
<dbReference type="NCBIfam" id="TIGR00251">
    <property type="entry name" value="DUF167 family protein"/>
    <property type="match status" value="1"/>
</dbReference>
<organism evidence="3 4">
    <name type="scientific">Prosthecobacter vanneervenii</name>
    <dbReference type="NCBI Taxonomy" id="48466"/>
    <lineage>
        <taxon>Bacteria</taxon>
        <taxon>Pseudomonadati</taxon>
        <taxon>Verrucomicrobiota</taxon>
        <taxon>Verrucomicrobiia</taxon>
        <taxon>Verrucomicrobiales</taxon>
        <taxon>Verrucomicrobiaceae</taxon>
        <taxon>Prosthecobacter</taxon>
    </lineage>
</organism>
<dbReference type="Proteomes" id="UP000590740">
    <property type="component" value="Unassembled WGS sequence"/>
</dbReference>
<dbReference type="SMART" id="SM01152">
    <property type="entry name" value="DUF167"/>
    <property type="match status" value="1"/>
</dbReference>
<comment type="similarity">
    <text evidence="1 2">Belongs to the UPF0235 family.</text>
</comment>
<sequence length="93" mass="9945">MAASNDRAPLAVRVTPNAKKSAFAGWTADEKGRPVLLVKLAAPPVDGKANTELISFLADELDCPKGQITLLRGTSSRQKTVELPAAFMDRLPK</sequence>
<proteinExistence type="inferred from homology"/>
<dbReference type="InterPro" id="IPR003746">
    <property type="entry name" value="DUF167"/>
</dbReference>
<dbReference type="AlphaFoldDB" id="A0A7W8DKR8"/>
<evidence type="ECO:0000313" key="3">
    <source>
        <dbReference type="EMBL" id="MBB5033544.1"/>
    </source>
</evidence>